<dbReference type="Gene3D" id="1.10.10.10">
    <property type="entry name" value="Winged helix-like DNA-binding domain superfamily/Winged helix DNA-binding domain"/>
    <property type="match status" value="1"/>
</dbReference>
<protein>
    <submittedName>
        <fullName evidence="2">LuxR C-terminal-related transcriptional regulator</fullName>
    </submittedName>
</protein>
<keyword evidence="3" id="KW-1185">Reference proteome</keyword>
<gene>
    <name evidence="2" type="ORF">OFY01_11190</name>
</gene>
<dbReference type="PANTHER" id="PTHR34293:SF1">
    <property type="entry name" value="HTH-TYPE TRANSCRIPTIONAL REGULATOR TRMBL2"/>
    <property type="match status" value="1"/>
</dbReference>
<dbReference type="InterPro" id="IPR000792">
    <property type="entry name" value="Tscrpt_reg_LuxR_C"/>
</dbReference>
<reference evidence="2" key="1">
    <citation type="submission" date="2022-10" db="EMBL/GenBank/DDBJ databases">
        <title>Streptomyces beihaiensis sp. nov., a chitin degrading actinobacterium, isolated from shrimp pond soil.</title>
        <authorList>
            <person name="Xie J."/>
            <person name="Shen N."/>
        </authorList>
    </citation>
    <scope>NUCLEOTIDE SEQUENCE</scope>
    <source>
        <strain evidence="2">GXMU-J5</strain>
    </source>
</reference>
<dbReference type="InterPro" id="IPR036388">
    <property type="entry name" value="WH-like_DNA-bd_sf"/>
</dbReference>
<name>A0ABT3TTE0_9ACTN</name>
<evidence type="ECO:0000313" key="3">
    <source>
        <dbReference type="Proteomes" id="UP001163064"/>
    </source>
</evidence>
<comment type="caution">
    <text evidence="2">The sequence shown here is derived from an EMBL/GenBank/DDBJ whole genome shotgun (WGS) entry which is preliminary data.</text>
</comment>
<dbReference type="InterPro" id="IPR016032">
    <property type="entry name" value="Sig_transdc_resp-reg_C-effctor"/>
</dbReference>
<dbReference type="PANTHER" id="PTHR34293">
    <property type="entry name" value="HTH-TYPE TRANSCRIPTIONAL REGULATOR TRMBL2"/>
    <property type="match status" value="1"/>
</dbReference>
<dbReference type="SUPFAM" id="SSF46894">
    <property type="entry name" value="C-terminal effector domain of the bipartite response regulators"/>
    <property type="match status" value="1"/>
</dbReference>
<dbReference type="InterPro" id="IPR051797">
    <property type="entry name" value="TrmB-like"/>
</dbReference>
<dbReference type="SMART" id="SM00421">
    <property type="entry name" value="HTH_LUXR"/>
    <property type="match status" value="1"/>
</dbReference>
<accession>A0ABT3TTE0</accession>
<evidence type="ECO:0000313" key="2">
    <source>
        <dbReference type="EMBL" id="MCX3060308.1"/>
    </source>
</evidence>
<dbReference type="CDD" id="cd06170">
    <property type="entry name" value="LuxR_C_like"/>
    <property type="match status" value="1"/>
</dbReference>
<dbReference type="RefSeq" id="WP_266598819.1">
    <property type="nucleotide sequence ID" value="NZ_JAPHNL010000099.1"/>
</dbReference>
<dbReference type="PRINTS" id="PR00038">
    <property type="entry name" value="HTHLUXR"/>
</dbReference>
<evidence type="ECO:0000259" key="1">
    <source>
        <dbReference type="PROSITE" id="PS50043"/>
    </source>
</evidence>
<proteinExistence type="predicted"/>
<dbReference type="Gene3D" id="3.30.870.10">
    <property type="entry name" value="Endonuclease Chain A"/>
    <property type="match status" value="1"/>
</dbReference>
<sequence>MFEGFGLSGLAESVYLAMLHHPDEGLDGLARRLGVGHDEIRVALDELTGISLLQVFPGRPAPKAVRPEVGLSALIARQHAEMARRYQQIEQGAAAVAALLAERAEKRPDTAVPDVEHVRGVDAVRDRSRELTRACQWEVNSFVPGGPQPEEDIHTGRALLAEAIERGVRARTVYQDSVRNDRPTLEHARWLAEAGGEVRTTASLPLRMLVVDRRVAVVPIDAGVDAKAETTAAIVVSSSGVVTALNALFASVWRSAATLGAPRRRDRDGLSRQDRQVLRLLATGLTDEAIARHLGVSVRTARRVVADLHTRLGARSRFQAGAQAVSRAWLTPDDLE</sequence>
<dbReference type="Pfam" id="PF00196">
    <property type="entry name" value="GerE"/>
    <property type="match status" value="1"/>
</dbReference>
<organism evidence="2 3">
    <name type="scientific">Streptomyces beihaiensis</name>
    <dbReference type="NCBI Taxonomy" id="2984495"/>
    <lineage>
        <taxon>Bacteria</taxon>
        <taxon>Bacillati</taxon>
        <taxon>Actinomycetota</taxon>
        <taxon>Actinomycetes</taxon>
        <taxon>Kitasatosporales</taxon>
        <taxon>Streptomycetaceae</taxon>
        <taxon>Streptomyces</taxon>
    </lineage>
</organism>
<dbReference type="Proteomes" id="UP001163064">
    <property type="component" value="Unassembled WGS sequence"/>
</dbReference>
<dbReference type="PROSITE" id="PS50043">
    <property type="entry name" value="HTH_LUXR_2"/>
    <property type="match status" value="1"/>
</dbReference>
<dbReference type="EMBL" id="JAPHNL010000099">
    <property type="protein sequence ID" value="MCX3060308.1"/>
    <property type="molecule type" value="Genomic_DNA"/>
</dbReference>
<feature type="domain" description="HTH luxR-type" evidence="1">
    <location>
        <begin position="263"/>
        <end position="328"/>
    </location>
</feature>